<organism evidence="2 3">
    <name type="scientific">Elasticomyces elasticus</name>
    <dbReference type="NCBI Taxonomy" id="574655"/>
    <lineage>
        <taxon>Eukaryota</taxon>
        <taxon>Fungi</taxon>
        <taxon>Dikarya</taxon>
        <taxon>Ascomycota</taxon>
        <taxon>Pezizomycotina</taxon>
        <taxon>Dothideomycetes</taxon>
        <taxon>Dothideomycetidae</taxon>
        <taxon>Mycosphaerellales</taxon>
        <taxon>Teratosphaeriaceae</taxon>
        <taxon>Elasticomyces</taxon>
    </lineage>
</organism>
<evidence type="ECO:0000313" key="3">
    <source>
        <dbReference type="Proteomes" id="UP001310594"/>
    </source>
</evidence>
<feature type="compositionally biased region" description="Low complexity" evidence="1">
    <location>
        <begin position="366"/>
        <end position="384"/>
    </location>
</feature>
<dbReference type="EMBL" id="JAVRQU010000002">
    <property type="protein sequence ID" value="KAK5706393.1"/>
    <property type="molecule type" value="Genomic_DNA"/>
</dbReference>
<feature type="region of interest" description="Disordered" evidence="1">
    <location>
        <begin position="325"/>
        <end position="454"/>
    </location>
</feature>
<feature type="region of interest" description="Disordered" evidence="1">
    <location>
        <begin position="486"/>
        <end position="512"/>
    </location>
</feature>
<dbReference type="AlphaFoldDB" id="A0AAN7VW29"/>
<evidence type="ECO:0000313" key="2">
    <source>
        <dbReference type="EMBL" id="KAK5706393.1"/>
    </source>
</evidence>
<comment type="caution">
    <text evidence="2">The sequence shown here is derived from an EMBL/GenBank/DDBJ whole genome shotgun (WGS) entry which is preliminary data.</text>
</comment>
<feature type="compositionally biased region" description="Low complexity" evidence="1">
    <location>
        <begin position="330"/>
        <end position="359"/>
    </location>
</feature>
<accession>A0AAN7VW29</accession>
<reference evidence="2" key="1">
    <citation type="submission" date="2023-08" db="EMBL/GenBank/DDBJ databases">
        <title>Black Yeasts Isolated from many extreme environments.</title>
        <authorList>
            <person name="Coleine C."/>
            <person name="Stajich J.E."/>
            <person name="Selbmann L."/>
        </authorList>
    </citation>
    <scope>NUCLEOTIDE SEQUENCE</scope>
    <source>
        <strain evidence="2">CCFEE 5810</strain>
    </source>
</reference>
<proteinExistence type="predicted"/>
<feature type="compositionally biased region" description="Polar residues" evidence="1">
    <location>
        <begin position="401"/>
        <end position="437"/>
    </location>
</feature>
<name>A0AAN7VW29_9PEZI</name>
<gene>
    <name evidence="2" type="ORF">LTR97_001381</name>
</gene>
<protein>
    <submittedName>
        <fullName evidence="2">Uncharacterized protein</fullName>
    </submittedName>
</protein>
<feature type="compositionally biased region" description="Polar residues" evidence="1">
    <location>
        <begin position="486"/>
        <end position="497"/>
    </location>
</feature>
<feature type="region of interest" description="Disordered" evidence="1">
    <location>
        <begin position="887"/>
        <end position="917"/>
    </location>
</feature>
<sequence>MSNAWGASNIIYQLSTRSYVYSLTTETDTVPFTSYQLTTLCDGLPRVVTGLNASSTIGISTALQTNGDGSTYVQTLTTATSALPFTTPPPTCSLDCKACSMVSAAAYYSSSSYAAAGDQKAAASVLIPYDCPSPPLSDTDEGGAAECAVMIESAQMYYWPVTVINGDLCNKTGTTLTPTPTGSGPNTIDIGAGITLVRIRLAETSIDRRLNELYKPNRLHQLLQPFLHLSRPKHNRFRGNHGGSGTYSVNYGDLPPNPVPSSAWFGQVECFNGVSTCLPIGTTAYKPDLVWPSIFSDISSLNPKWTAKSCSLGIEFDGVWDPPSALQPASTVDGPSTPVPTVVPTTSSNRPESTPASPSSRPPSGPAQTVAAASSKSTSFTAVAESTRPVASRSSDHTKAADSSTPQDPTQPTASTHAADSTPVASPTNPVVTSKSVSDGPGQPTRSYAPALAYSESRLDTPGVITTSKNAGEIVASVLGIPRTSSIEHASRSQNNPDDPVQADPGAATTHVPGYSLASGHAATLPGQIISAASFGLGVVGSTADFPNNAQETHLPQTDLVSAGGSPFAATQLASGVVAVAGTTLSAGGPDMNIGDQTFSAASSGLVMGGHTVMLSAKTLHIAVLDQDGSQTTATQLGSGTIPLGQMTLSIGGPGATFGGKTLSAASGGLIVDGSIAAFSTDSQGTSIVAFGLDPKTALVTAGSSTYTAIEQPSSVVIAGKTLIVGEPALTFDDGQIVSEAVGGLVIGGPSGTHDIALRTAIVNADLSAHTALEVGSGTVVLDGKTLTIGGAALTLGSGEVFSEASGGLLAVEPSHTRTVAFQTEQAAIITAGSSTYTAFELDPGTVVLKGHTLTAGGSAITLGGHIFSEGPTGLFEDGTSTIAVTSSPANTVSPTISSPVSGDPRPPAPSRSSSLSSRSQLKLQGLWLPLLLFLMGCS</sequence>
<feature type="compositionally biased region" description="Polar residues" evidence="1">
    <location>
        <begin position="887"/>
        <end position="901"/>
    </location>
</feature>
<evidence type="ECO:0000256" key="1">
    <source>
        <dbReference type="SAM" id="MobiDB-lite"/>
    </source>
</evidence>
<dbReference type="Proteomes" id="UP001310594">
    <property type="component" value="Unassembled WGS sequence"/>
</dbReference>